<feature type="transmembrane region" description="Helical" evidence="1">
    <location>
        <begin position="145"/>
        <end position="166"/>
    </location>
</feature>
<dbReference type="Proteomes" id="UP001373714">
    <property type="component" value="Unassembled WGS sequence"/>
</dbReference>
<feature type="transmembrane region" description="Helical" evidence="1">
    <location>
        <begin position="112"/>
        <end position="133"/>
    </location>
</feature>
<sequence>MSRRSNDATLPLLSTMPTIIHPEDLPYQINPEHPGHILRFLFAAEIIINIVEAILFVFYPHTALTLFLAPSVTITPSLLTLMQFFGMLWIGITVITALGLPNTPIAIETRVSVYRMYAVLDFMAVTSLFYLAAKGEDYSGFARKPMIFLGCYLSAAFVQRIVPLVWFPASFGRYVYILNGRRAD</sequence>
<evidence type="ECO:0000256" key="1">
    <source>
        <dbReference type="SAM" id="Phobius"/>
    </source>
</evidence>
<name>A0AAV9VKW0_9PEZI</name>
<feature type="transmembrane region" description="Helical" evidence="1">
    <location>
        <begin position="81"/>
        <end position="100"/>
    </location>
</feature>
<organism evidence="2 3">
    <name type="scientific">Orbilia blumenaviensis</name>
    <dbReference type="NCBI Taxonomy" id="1796055"/>
    <lineage>
        <taxon>Eukaryota</taxon>
        <taxon>Fungi</taxon>
        <taxon>Dikarya</taxon>
        <taxon>Ascomycota</taxon>
        <taxon>Pezizomycotina</taxon>
        <taxon>Orbiliomycetes</taxon>
        <taxon>Orbiliales</taxon>
        <taxon>Orbiliaceae</taxon>
        <taxon>Orbilia</taxon>
    </lineage>
</organism>
<gene>
    <name evidence="2" type="ORF">TWF730_000220</name>
</gene>
<comment type="caution">
    <text evidence="2">The sequence shown here is derived from an EMBL/GenBank/DDBJ whole genome shotgun (WGS) entry which is preliminary data.</text>
</comment>
<feature type="transmembrane region" description="Helical" evidence="1">
    <location>
        <begin position="46"/>
        <end position="69"/>
    </location>
</feature>
<dbReference type="EMBL" id="JAVHNS010000001">
    <property type="protein sequence ID" value="KAK6362765.1"/>
    <property type="molecule type" value="Genomic_DNA"/>
</dbReference>
<dbReference type="AlphaFoldDB" id="A0AAV9VKW0"/>
<keyword evidence="1" id="KW-0472">Membrane</keyword>
<keyword evidence="1" id="KW-1133">Transmembrane helix</keyword>
<keyword evidence="1" id="KW-0812">Transmembrane</keyword>
<proteinExistence type="predicted"/>
<keyword evidence="3" id="KW-1185">Reference proteome</keyword>
<protein>
    <submittedName>
        <fullName evidence="2">Uncharacterized protein</fullName>
    </submittedName>
</protein>
<evidence type="ECO:0000313" key="2">
    <source>
        <dbReference type="EMBL" id="KAK6362765.1"/>
    </source>
</evidence>
<reference evidence="2 3" key="1">
    <citation type="submission" date="2019-10" db="EMBL/GenBank/DDBJ databases">
        <authorList>
            <person name="Palmer J.M."/>
        </authorList>
    </citation>
    <scope>NUCLEOTIDE SEQUENCE [LARGE SCALE GENOMIC DNA]</scope>
    <source>
        <strain evidence="2 3">TWF730</strain>
    </source>
</reference>
<evidence type="ECO:0000313" key="3">
    <source>
        <dbReference type="Proteomes" id="UP001373714"/>
    </source>
</evidence>
<accession>A0AAV9VKW0</accession>